<evidence type="ECO:0000256" key="1">
    <source>
        <dbReference type="ARBA" id="ARBA00023015"/>
    </source>
</evidence>
<dbReference type="InterPro" id="IPR053175">
    <property type="entry name" value="DHMBA_Reg_Transcription_Factor"/>
</dbReference>
<feature type="domain" description="Zn(2)-C6 fungal-type" evidence="5">
    <location>
        <begin position="10"/>
        <end position="38"/>
    </location>
</feature>
<organism evidence="6 7">
    <name type="scientific">Aspergillus bertholletiae</name>
    <dbReference type="NCBI Taxonomy" id="1226010"/>
    <lineage>
        <taxon>Eukaryota</taxon>
        <taxon>Fungi</taxon>
        <taxon>Dikarya</taxon>
        <taxon>Ascomycota</taxon>
        <taxon>Pezizomycotina</taxon>
        <taxon>Eurotiomycetes</taxon>
        <taxon>Eurotiomycetidae</taxon>
        <taxon>Eurotiales</taxon>
        <taxon>Aspergillaceae</taxon>
        <taxon>Aspergillus</taxon>
        <taxon>Aspergillus subgen. Circumdati</taxon>
    </lineage>
</organism>
<keyword evidence="1" id="KW-0805">Transcription regulation</keyword>
<dbReference type="GO" id="GO:0000981">
    <property type="term" value="F:DNA-binding transcription factor activity, RNA polymerase II-specific"/>
    <property type="evidence" value="ECO:0007669"/>
    <property type="project" value="InterPro"/>
</dbReference>
<dbReference type="SUPFAM" id="SSF57701">
    <property type="entry name" value="Zn2/Cys6 DNA-binding domain"/>
    <property type="match status" value="1"/>
</dbReference>
<evidence type="ECO:0000259" key="5">
    <source>
        <dbReference type="PROSITE" id="PS50048"/>
    </source>
</evidence>
<gene>
    <name evidence="6" type="ORF">BDV26DRAFT_296619</name>
</gene>
<evidence type="ECO:0000313" key="7">
    <source>
        <dbReference type="Proteomes" id="UP000326198"/>
    </source>
</evidence>
<dbReference type="GO" id="GO:0008270">
    <property type="term" value="F:zinc ion binding"/>
    <property type="evidence" value="ECO:0007669"/>
    <property type="project" value="InterPro"/>
</dbReference>
<dbReference type="OrthoDB" id="3525185at2759"/>
<keyword evidence="3" id="KW-0804">Transcription</keyword>
<name>A0A5N7AVD4_9EURO</name>
<dbReference type="PROSITE" id="PS50048">
    <property type="entry name" value="ZN2_CY6_FUNGAL_2"/>
    <property type="match status" value="1"/>
</dbReference>
<evidence type="ECO:0000256" key="4">
    <source>
        <dbReference type="ARBA" id="ARBA00023242"/>
    </source>
</evidence>
<keyword evidence="4" id="KW-0539">Nucleus</keyword>
<protein>
    <recommendedName>
        <fullName evidence="5">Zn(2)-C6 fungal-type domain-containing protein</fullName>
    </recommendedName>
</protein>
<dbReference type="Proteomes" id="UP000326198">
    <property type="component" value="Unassembled WGS sequence"/>
</dbReference>
<dbReference type="PANTHER" id="PTHR38791:SF5">
    <property type="entry name" value="TRANSCRIPTION FACTOR DBAG-RELATED"/>
    <property type="match status" value="1"/>
</dbReference>
<dbReference type="GO" id="GO:0003677">
    <property type="term" value="F:DNA binding"/>
    <property type="evidence" value="ECO:0007669"/>
    <property type="project" value="UniProtKB-KW"/>
</dbReference>
<keyword evidence="7" id="KW-1185">Reference proteome</keyword>
<accession>A0A5N7AVD4</accession>
<dbReference type="CDD" id="cd00067">
    <property type="entry name" value="GAL4"/>
    <property type="match status" value="1"/>
</dbReference>
<proteinExistence type="predicted"/>
<dbReference type="AlphaFoldDB" id="A0A5N7AVD4"/>
<dbReference type="PROSITE" id="PS00463">
    <property type="entry name" value="ZN2_CY6_FUNGAL_1"/>
    <property type="match status" value="1"/>
</dbReference>
<dbReference type="Pfam" id="PF00172">
    <property type="entry name" value="Zn_clus"/>
    <property type="match status" value="1"/>
</dbReference>
<dbReference type="EMBL" id="ML736303">
    <property type="protein sequence ID" value="KAE8373811.1"/>
    <property type="molecule type" value="Genomic_DNA"/>
</dbReference>
<evidence type="ECO:0000256" key="3">
    <source>
        <dbReference type="ARBA" id="ARBA00023163"/>
    </source>
</evidence>
<dbReference type="InterPro" id="IPR001138">
    <property type="entry name" value="Zn2Cys6_DnaBD"/>
</dbReference>
<dbReference type="GO" id="GO:0009893">
    <property type="term" value="P:positive regulation of metabolic process"/>
    <property type="evidence" value="ECO:0007669"/>
    <property type="project" value="UniProtKB-ARBA"/>
</dbReference>
<keyword evidence="2" id="KW-0238">DNA-binding</keyword>
<sequence>MVYPGQPSRGCETCRARKVKCDETRPTCLRCAKAKRVCGGYRMLSDTRKPQKSSVLLMRLSMPSSTSPGNTSSLTPIQDYLKSPLVRDELVSLSSCSSAALGRVKVHNILSRLIDCPQVISIYDGCLTCLPVLFPNLKRSTPILPALAAYLLAFVSHREYGNQVQTQAVQSYVRALALMRQVAGQTHPSRKNEIIGTILLLSMYEEFSSLGSDQSVLNSHIRGAMAFVQSQPLDDFEDPINRKLCTALLNRCMYSCIHHRQPSLSRDRFPFTIHRLRALHDSLIQERAVNPRSSLHPVTCRLVSLYLRSTMVEEESVGLFHETATKINSIINAINAVEVQLSRWPHSLPPEWKYETTKLLSEDNDTLDAWTTTALTYPAFWVANDWAHYRALSIFTHSLQLRCYRLLRTMYSLVPGLDSLSTLAELSANIESIHIKISHFVDEICASVPYHLGYHRTGTNETLYPREGFPPGKYPRLISACHVLWPLYVAGVAEGRKISAQTMWIAQQLDNMGKEMGIRQASVLATEVVKVAMERTEYVEPL</sequence>
<dbReference type="PANTHER" id="PTHR38791">
    <property type="entry name" value="ZN(II)2CYS6 TRANSCRIPTION FACTOR (EUROFUNG)-RELATED-RELATED"/>
    <property type="match status" value="1"/>
</dbReference>
<dbReference type="Gene3D" id="4.10.240.10">
    <property type="entry name" value="Zn(2)-C6 fungal-type DNA-binding domain"/>
    <property type="match status" value="1"/>
</dbReference>
<dbReference type="SMART" id="SM00066">
    <property type="entry name" value="GAL4"/>
    <property type="match status" value="1"/>
</dbReference>
<evidence type="ECO:0000256" key="2">
    <source>
        <dbReference type="ARBA" id="ARBA00023125"/>
    </source>
</evidence>
<evidence type="ECO:0000313" key="6">
    <source>
        <dbReference type="EMBL" id="KAE8373811.1"/>
    </source>
</evidence>
<dbReference type="InterPro" id="IPR036864">
    <property type="entry name" value="Zn2-C6_fun-type_DNA-bd_sf"/>
</dbReference>
<reference evidence="6 7" key="1">
    <citation type="submission" date="2019-04" db="EMBL/GenBank/DDBJ databases">
        <title>Friends and foes A comparative genomics studyof 23 Aspergillus species from section Flavi.</title>
        <authorList>
            <consortium name="DOE Joint Genome Institute"/>
            <person name="Kjaerbolling I."/>
            <person name="Vesth T."/>
            <person name="Frisvad J.C."/>
            <person name="Nybo J.L."/>
            <person name="Theobald S."/>
            <person name="Kildgaard S."/>
            <person name="Isbrandt T."/>
            <person name="Kuo A."/>
            <person name="Sato A."/>
            <person name="Lyhne E.K."/>
            <person name="Kogle M.E."/>
            <person name="Wiebenga A."/>
            <person name="Kun R.S."/>
            <person name="Lubbers R.J."/>
            <person name="Makela M.R."/>
            <person name="Barry K."/>
            <person name="Chovatia M."/>
            <person name="Clum A."/>
            <person name="Daum C."/>
            <person name="Haridas S."/>
            <person name="He G."/>
            <person name="LaButti K."/>
            <person name="Lipzen A."/>
            <person name="Mondo S."/>
            <person name="Riley R."/>
            <person name="Salamov A."/>
            <person name="Simmons B.A."/>
            <person name="Magnuson J.K."/>
            <person name="Henrissat B."/>
            <person name="Mortensen U.H."/>
            <person name="Larsen T.O."/>
            <person name="Devries R.P."/>
            <person name="Grigoriev I.V."/>
            <person name="Machida M."/>
            <person name="Baker S.E."/>
            <person name="Andersen M.R."/>
        </authorList>
    </citation>
    <scope>NUCLEOTIDE SEQUENCE [LARGE SCALE GENOMIC DNA]</scope>
    <source>
        <strain evidence="6 7">IBT 29228</strain>
    </source>
</reference>